<accession>A0A511MJL7</accession>
<comment type="caution">
    <text evidence="2">The sequence shown here is derived from an EMBL/GenBank/DDBJ whole genome shotgun (WGS) entry which is preliminary data.</text>
</comment>
<feature type="transmembrane region" description="Helical" evidence="1">
    <location>
        <begin position="168"/>
        <end position="189"/>
    </location>
</feature>
<feature type="transmembrane region" description="Helical" evidence="1">
    <location>
        <begin position="6"/>
        <end position="24"/>
    </location>
</feature>
<evidence type="ECO:0000313" key="2">
    <source>
        <dbReference type="EMBL" id="GEM40835.1"/>
    </source>
</evidence>
<keyword evidence="1" id="KW-1133">Transmembrane helix</keyword>
<evidence type="ECO:0000256" key="1">
    <source>
        <dbReference type="SAM" id="Phobius"/>
    </source>
</evidence>
<evidence type="ECO:0000313" key="3">
    <source>
        <dbReference type="Proteomes" id="UP000321424"/>
    </source>
</evidence>
<proteinExistence type="predicted"/>
<protein>
    <submittedName>
        <fullName evidence="2">Uncharacterized protein</fullName>
    </submittedName>
</protein>
<gene>
    <name evidence="2" type="ORF">NN4_53540</name>
</gene>
<sequence length="195" mass="21101">MDWIKLGGVILTGIGVIAGVYYYVANRRRNRVQITISAQSLITDATAAHSLEVRYDGQEVKNPHVALVILENIGPKDVRSTDFDGRNPLLIDLEAKILSLASASGPPFTAHDTFLSLKPTLLPKHRQIRATVVVDGKVDPQVTSSLADTDVSLNTGPSRSGMWRVSTFTAGIVVTALGFTLALLVNLLIERWLTG</sequence>
<keyword evidence="1" id="KW-0472">Membrane</keyword>
<dbReference type="AlphaFoldDB" id="A0A511MJL7"/>
<dbReference type="OrthoDB" id="4571802at2"/>
<dbReference type="Proteomes" id="UP000321424">
    <property type="component" value="Unassembled WGS sequence"/>
</dbReference>
<dbReference type="RefSeq" id="WP_147136828.1">
    <property type="nucleotide sequence ID" value="NZ_BJXA01000042.1"/>
</dbReference>
<keyword evidence="1" id="KW-0812">Transmembrane</keyword>
<name>A0A511MJL7_9NOCA</name>
<organism evidence="2 3">
    <name type="scientific">Nocardia ninae NBRC 108245</name>
    <dbReference type="NCBI Taxonomy" id="1210091"/>
    <lineage>
        <taxon>Bacteria</taxon>
        <taxon>Bacillati</taxon>
        <taxon>Actinomycetota</taxon>
        <taxon>Actinomycetes</taxon>
        <taxon>Mycobacteriales</taxon>
        <taxon>Nocardiaceae</taxon>
        <taxon>Nocardia</taxon>
    </lineage>
</organism>
<keyword evidence="3" id="KW-1185">Reference proteome</keyword>
<dbReference type="EMBL" id="BJXA01000042">
    <property type="protein sequence ID" value="GEM40835.1"/>
    <property type="molecule type" value="Genomic_DNA"/>
</dbReference>
<reference evidence="2 3" key="1">
    <citation type="submission" date="2019-07" db="EMBL/GenBank/DDBJ databases">
        <title>Whole genome shotgun sequence of Nocardia ninae NBRC 108245.</title>
        <authorList>
            <person name="Hosoyama A."/>
            <person name="Uohara A."/>
            <person name="Ohji S."/>
            <person name="Ichikawa N."/>
        </authorList>
    </citation>
    <scope>NUCLEOTIDE SEQUENCE [LARGE SCALE GENOMIC DNA]</scope>
    <source>
        <strain evidence="2 3">NBRC 108245</strain>
    </source>
</reference>